<dbReference type="STRING" id="563176.SAMN04488090_3060"/>
<evidence type="ECO:0000256" key="1">
    <source>
        <dbReference type="SAM" id="MobiDB-lite"/>
    </source>
</evidence>
<gene>
    <name evidence="2" type="ORF">SAMN04488090_3060</name>
</gene>
<sequence>MSEKHDFSKPTKARSFDKFDLIIFFKNYKKFNFRVYFSDSLARSSESGFLRTSGEIVIRLKSIVLTPSISDKGQPADSPFIRYLNSLCLSNSGSFPRLRQAHGRPEDPDHSHSRFSPAKTSAAPSFQHSLPADVIDEDSYSCPSRQPNRRRLRAVRQTADSSL</sequence>
<reference evidence="2 3" key="1">
    <citation type="submission" date="2016-10" db="EMBL/GenBank/DDBJ databases">
        <authorList>
            <person name="de Groot N.N."/>
        </authorList>
    </citation>
    <scope>NUCLEOTIDE SEQUENCE [LARGE SCALE GENOMIC DNA]</scope>
    <source>
        <strain evidence="2 3">DSM 21668</strain>
    </source>
</reference>
<feature type="region of interest" description="Disordered" evidence="1">
    <location>
        <begin position="96"/>
        <end position="163"/>
    </location>
</feature>
<evidence type="ECO:0000313" key="2">
    <source>
        <dbReference type="EMBL" id="SDM27141.1"/>
    </source>
</evidence>
<organism evidence="2 3">
    <name type="scientific">Siphonobacter aquaeclarae</name>
    <dbReference type="NCBI Taxonomy" id="563176"/>
    <lineage>
        <taxon>Bacteria</taxon>
        <taxon>Pseudomonadati</taxon>
        <taxon>Bacteroidota</taxon>
        <taxon>Cytophagia</taxon>
        <taxon>Cytophagales</taxon>
        <taxon>Cytophagaceae</taxon>
        <taxon>Siphonobacter</taxon>
    </lineage>
</organism>
<protein>
    <submittedName>
        <fullName evidence="2">Uncharacterized protein</fullName>
    </submittedName>
</protein>
<dbReference type="Proteomes" id="UP000198901">
    <property type="component" value="Unassembled WGS sequence"/>
</dbReference>
<keyword evidence="3" id="KW-1185">Reference proteome</keyword>
<dbReference type="AlphaFoldDB" id="A0A1G9RV81"/>
<proteinExistence type="predicted"/>
<evidence type="ECO:0000313" key="3">
    <source>
        <dbReference type="Proteomes" id="UP000198901"/>
    </source>
</evidence>
<feature type="compositionally biased region" description="Polar residues" evidence="1">
    <location>
        <begin position="118"/>
        <end position="128"/>
    </location>
</feature>
<name>A0A1G9RV81_9BACT</name>
<dbReference type="EMBL" id="FNGS01000005">
    <property type="protein sequence ID" value="SDM27141.1"/>
    <property type="molecule type" value="Genomic_DNA"/>
</dbReference>
<accession>A0A1G9RV81</accession>
<feature type="compositionally biased region" description="Basic and acidic residues" evidence="1">
    <location>
        <begin position="103"/>
        <end position="112"/>
    </location>
</feature>